<dbReference type="PANTHER" id="PTHR15723:SF0">
    <property type="entry name" value="CARBOHYDRATE SULFOTRANSFERASE 15"/>
    <property type="match status" value="1"/>
</dbReference>
<dbReference type="Proteomes" id="UP000271974">
    <property type="component" value="Unassembled WGS sequence"/>
</dbReference>
<dbReference type="InterPro" id="IPR027417">
    <property type="entry name" value="P-loop_NTPase"/>
</dbReference>
<comment type="caution">
    <text evidence="2">The sequence shown here is derived from an EMBL/GenBank/DDBJ whole genome shotgun (WGS) entry which is preliminary data.</text>
</comment>
<dbReference type="Pfam" id="PF00685">
    <property type="entry name" value="Sulfotransfer_1"/>
    <property type="match status" value="1"/>
</dbReference>
<dbReference type="PANTHER" id="PTHR15723">
    <property type="entry name" value="CARBOHYDRATE SULFOTRANSFERASE 15"/>
    <property type="match status" value="1"/>
</dbReference>
<dbReference type="EMBL" id="RQTK01000166">
    <property type="protein sequence ID" value="RUS85537.1"/>
    <property type="molecule type" value="Genomic_DNA"/>
</dbReference>
<gene>
    <name evidence="2" type="ORF">EGW08_006680</name>
</gene>
<evidence type="ECO:0000313" key="2">
    <source>
        <dbReference type="EMBL" id="RUS85537.1"/>
    </source>
</evidence>
<protein>
    <recommendedName>
        <fullName evidence="1">Sulfotransferase domain-containing protein</fullName>
    </recommendedName>
</protein>
<dbReference type="GO" id="GO:0050659">
    <property type="term" value="F:N-acetylgalactosamine 4-sulfate 6-O-sulfotransferase activity"/>
    <property type="evidence" value="ECO:0007669"/>
    <property type="project" value="TreeGrafter"/>
</dbReference>
<feature type="domain" description="Sulfotransferase" evidence="1">
    <location>
        <begin position="76"/>
        <end position="360"/>
    </location>
</feature>
<dbReference type="STRING" id="188477.A0A3S1A8R1"/>
<evidence type="ECO:0000259" key="1">
    <source>
        <dbReference type="Pfam" id="PF00685"/>
    </source>
</evidence>
<dbReference type="Gene3D" id="3.40.50.300">
    <property type="entry name" value="P-loop containing nucleotide triphosphate hydrolases"/>
    <property type="match status" value="1"/>
</dbReference>
<evidence type="ECO:0000313" key="3">
    <source>
        <dbReference type="Proteomes" id="UP000271974"/>
    </source>
</evidence>
<keyword evidence="3" id="KW-1185">Reference proteome</keyword>
<dbReference type="InterPro" id="IPR000863">
    <property type="entry name" value="Sulfotransferase_dom"/>
</dbReference>
<name>A0A3S1A8R1_ELYCH</name>
<dbReference type="OrthoDB" id="526228at2759"/>
<organism evidence="2 3">
    <name type="scientific">Elysia chlorotica</name>
    <name type="common">Eastern emerald elysia</name>
    <name type="synonym">Sea slug</name>
    <dbReference type="NCBI Taxonomy" id="188477"/>
    <lineage>
        <taxon>Eukaryota</taxon>
        <taxon>Metazoa</taxon>
        <taxon>Spiralia</taxon>
        <taxon>Lophotrochozoa</taxon>
        <taxon>Mollusca</taxon>
        <taxon>Gastropoda</taxon>
        <taxon>Heterobranchia</taxon>
        <taxon>Euthyneura</taxon>
        <taxon>Panpulmonata</taxon>
        <taxon>Sacoglossa</taxon>
        <taxon>Placobranchoidea</taxon>
        <taxon>Plakobranchidae</taxon>
        <taxon>Elysia</taxon>
    </lineage>
</organism>
<reference evidence="2 3" key="1">
    <citation type="submission" date="2019-01" db="EMBL/GenBank/DDBJ databases">
        <title>A draft genome assembly of the solar-powered sea slug Elysia chlorotica.</title>
        <authorList>
            <person name="Cai H."/>
            <person name="Li Q."/>
            <person name="Fang X."/>
            <person name="Li J."/>
            <person name="Curtis N.E."/>
            <person name="Altenburger A."/>
            <person name="Shibata T."/>
            <person name="Feng M."/>
            <person name="Maeda T."/>
            <person name="Schwartz J.A."/>
            <person name="Shigenobu S."/>
            <person name="Lundholm N."/>
            <person name="Nishiyama T."/>
            <person name="Yang H."/>
            <person name="Hasebe M."/>
            <person name="Li S."/>
            <person name="Pierce S.K."/>
            <person name="Wang J."/>
        </authorList>
    </citation>
    <scope>NUCLEOTIDE SEQUENCE [LARGE SCALE GENOMIC DNA]</scope>
    <source>
        <strain evidence="2">EC2010</strain>
        <tissue evidence="2">Whole organism of an adult</tissue>
    </source>
</reference>
<dbReference type="AlphaFoldDB" id="A0A3S1A8R1"/>
<accession>A0A3S1A8R1</accession>
<dbReference type="SUPFAM" id="SSF52540">
    <property type="entry name" value="P-loop containing nucleoside triphosphate hydrolases"/>
    <property type="match status" value="1"/>
</dbReference>
<sequence length="395" mass="45869">MYSAPRFAGVSLRGRPTNTLAMSGCGDLKNGSATSAHIALRYLEPPAFLPQYKNPCWWHNSKDGTKVFRCLPYFYLAGFPKCGTTDLYFRLQQHPFVVPAIQKEPHFLTRFMYKTGCSKQYKYTPASTRCNLEKYTTQFFENSANIIRKNKKPSNDNVFQDRWRAGQTKKERLRAQNPKITVDGSASTAWDNRNWFRILENQGCSEPRVGPAQVVTRMNPDVRIIMILRDPTDRLYSDYLYFTREEEPTRQGFHDRVKAAIAAFQSCTSHKPPSLCLTKLTQVRLHIGLYHIFISDWLSVLPRDHLLVLQSESYRTNVTASLEQIFKFLDLREYPLSKEALQRISNLKEKNTTKKKSLVGDMLPETKVLLRRFYSEHNEKLAQLLGDERFAWRSK</sequence>
<dbReference type="GO" id="GO:0019319">
    <property type="term" value="P:hexose biosynthetic process"/>
    <property type="evidence" value="ECO:0007669"/>
    <property type="project" value="TreeGrafter"/>
</dbReference>
<dbReference type="InterPro" id="IPR052654">
    <property type="entry name" value="CS_Sulfotransferase"/>
</dbReference>
<proteinExistence type="predicted"/>